<sequence>MYTIMRPLWARVPRMTTKRVPTSRIFGQTLQSGFFDFSLLKTTFFRKPTLPRTPSFMGMNFENPTKRVPTRRVFGHVLRCDFSVVTVEDSVFTKE</sequence>
<accession>Q20CB6</accession>
<dbReference type="EMBL" id="DQ374087">
    <property type="protein sequence ID" value="ABD83309.1"/>
    <property type="molecule type" value="Genomic_DNA"/>
</dbReference>
<proteinExistence type="predicted"/>
<protein>
    <submittedName>
        <fullName evidence="1">Fgenesh protein 134</fullName>
    </submittedName>
</protein>
<dbReference type="AlphaFoldDB" id="Q20CB6"/>
<organism evidence="1">
    <name type="scientific">Beta vulgaris</name>
    <name type="common">Sugar beet</name>
    <dbReference type="NCBI Taxonomy" id="161934"/>
    <lineage>
        <taxon>Eukaryota</taxon>
        <taxon>Viridiplantae</taxon>
        <taxon>Streptophyta</taxon>
        <taxon>Embryophyta</taxon>
        <taxon>Tracheophyta</taxon>
        <taxon>Spermatophyta</taxon>
        <taxon>Magnoliopsida</taxon>
        <taxon>eudicotyledons</taxon>
        <taxon>Gunneridae</taxon>
        <taxon>Pentapetalae</taxon>
        <taxon>Caryophyllales</taxon>
        <taxon>Chenopodiaceae</taxon>
        <taxon>Betoideae</taxon>
        <taxon>Beta</taxon>
    </lineage>
</organism>
<name>Q20CB6_BETVU</name>
<reference evidence="1" key="1">
    <citation type="journal article" date="2006" name="Mol. Genet. Genomics">
        <title>A complete physical map of a wild beet (Beta procumbens) translocation in sugar beet.</title>
        <authorList>
            <person name="Schulte D."/>
            <person name="Cai D."/>
            <person name="Kleine M."/>
            <person name="Fan L."/>
            <person name="Wang S."/>
            <person name="Jung C."/>
        </authorList>
    </citation>
    <scope>NUCLEOTIDE SEQUENCE</scope>
</reference>
<evidence type="ECO:0000313" key="1">
    <source>
        <dbReference type="EMBL" id="ABD83309.1"/>
    </source>
</evidence>